<evidence type="ECO:0000256" key="4">
    <source>
        <dbReference type="ARBA" id="ARBA00012425"/>
    </source>
</evidence>
<dbReference type="InterPro" id="IPR050108">
    <property type="entry name" value="CDK"/>
</dbReference>
<dbReference type="Pfam" id="PF00069">
    <property type="entry name" value="Pkinase"/>
    <property type="match status" value="1"/>
</dbReference>
<comment type="catalytic activity">
    <reaction evidence="16">
        <text>[DNA-directed RNA polymerase] + ATP = phospho-[DNA-directed RNA polymerase] + ADP + H(+)</text>
        <dbReference type="Rhea" id="RHEA:10216"/>
        <dbReference type="Rhea" id="RHEA-COMP:11321"/>
        <dbReference type="Rhea" id="RHEA-COMP:11322"/>
        <dbReference type="ChEBI" id="CHEBI:15378"/>
        <dbReference type="ChEBI" id="CHEBI:30616"/>
        <dbReference type="ChEBI" id="CHEBI:43176"/>
        <dbReference type="ChEBI" id="CHEBI:68546"/>
        <dbReference type="ChEBI" id="CHEBI:456216"/>
        <dbReference type="EC" id="2.7.11.23"/>
    </reaction>
</comment>
<comment type="similarity">
    <text evidence="2">Belongs to the protein kinase superfamily. CMGC Ser/Thr protein kinase family. CDC2/CDKX subfamily.</text>
</comment>
<keyword evidence="12" id="KW-0539">Nucleus</keyword>
<dbReference type="GO" id="GO:0070481">
    <property type="term" value="P:nuclear-transcribed mRNA catabolic process, non-stop decay"/>
    <property type="evidence" value="ECO:0007669"/>
    <property type="project" value="EnsemblFungi"/>
</dbReference>
<evidence type="ECO:0000256" key="8">
    <source>
        <dbReference type="ARBA" id="ARBA00022723"/>
    </source>
</evidence>
<dbReference type="GO" id="GO:0046872">
    <property type="term" value="F:metal ion binding"/>
    <property type="evidence" value="ECO:0007669"/>
    <property type="project" value="UniProtKB-KW"/>
</dbReference>
<dbReference type="GO" id="GO:0045944">
    <property type="term" value="P:positive regulation of transcription by RNA polymerase II"/>
    <property type="evidence" value="ECO:0007669"/>
    <property type="project" value="EnsemblFungi"/>
</dbReference>
<evidence type="ECO:0000256" key="3">
    <source>
        <dbReference type="ARBA" id="ARBA00012409"/>
    </source>
</evidence>
<dbReference type="PROSITE" id="PS00108">
    <property type="entry name" value="PROTEIN_KINASE_ST"/>
    <property type="match status" value="1"/>
</dbReference>
<evidence type="ECO:0000256" key="10">
    <source>
        <dbReference type="ARBA" id="ARBA00022777"/>
    </source>
</evidence>
<feature type="domain" description="Protein kinase" evidence="17">
    <location>
        <begin position="20"/>
        <end position="350"/>
    </location>
</feature>
<evidence type="ECO:0000256" key="11">
    <source>
        <dbReference type="ARBA" id="ARBA00022840"/>
    </source>
</evidence>
<accession>A0A139B0E6</accession>
<dbReference type="FunFam" id="1.10.510.10:FF:000408">
    <property type="entry name" value="Serine/threonine-protein kinase SSN3"/>
    <property type="match status" value="1"/>
</dbReference>
<dbReference type="InterPro" id="IPR008271">
    <property type="entry name" value="Ser/Thr_kinase_AS"/>
</dbReference>
<evidence type="ECO:0000256" key="15">
    <source>
        <dbReference type="ARBA" id="ARBA00048367"/>
    </source>
</evidence>
<evidence type="ECO:0000256" key="7">
    <source>
        <dbReference type="ARBA" id="ARBA00022679"/>
    </source>
</evidence>
<keyword evidence="8" id="KW-0479">Metal-binding</keyword>
<dbReference type="GO" id="GO:0008353">
    <property type="term" value="F:RNA polymerase II CTD heptapeptide repeat kinase activity"/>
    <property type="evidence" value="ECO:0007669"/>
    <property type="project" value="UniProtKB-EC"/>
</dbReference>
<dbReference type="GO" id="GO:0005524">
    <property type="term" value="F:ATP binding"/>
    <property type="evidence" value="ECO:0007669"/>
    <property type="project" value="UniProtKB-KW"/>
</dbReference>
<protein>
    <recommendedName>
        <fullName evidence="13">Cyclin-dependent kinase 8</fullName>
        <ecNumber evidence="4">2.7.11.22</ecNumber>
        <ecNumber evidence="3">2.7.11.23</ecNumber>
    </recommendedName>
</protein>
<evidence type="ECO:0000256" key="14">
    <source>
        <dbReference type="ARBA" id="ARBA00047811"/>
    </source>
</evidence>
<name>A0A139B0E6_GONPJ</name>
<dbReference type="GO" id="GO:0031648">
    <property type="term" value="P:protein destabilization"/>
    <property type="evidence" value="ECO:0007669"/>
    <property type="project" value="EnsemblFungi"/>
</dbReference>
<dbReference type="GO" id="GO:1990508">
    <property type="term" value="C:CKM complex"/>
    <property type="evidence" value="ECO:0007669"/>
    <property type="project" value="EnsemblFungi"/>
</dbReference>
<comment type="catalytic activity">
    <reaction evidence="14">
        <text>L-threonyl-[protein] + ATP = O-phospho-L-threonyl-[protein] + ADP + H(+)</text>
        <dbReference type="Rhea" id="RHEA:46608"/>
        <dbReference type="Rhea" id="RHEA-COMP:11060"/>
        <dbReference type="Rhea" id="RHEA-COMP:11605"/>
        <dbReference type="ChEBI" id="CHEBI:15378"/>
        <dbReference type="ChEBI" id="CHEBI:30013"/>
        <dbReference type="ChEBI" id="CHEBI:30616"/>
        <dbReference type="ChEBI" id="CHEBI:61977"/>
        <dbReference type="ChEBI" id="CHEBI:456216"/>
        <dbReference type="EC" id="2.7.11.22"/>
    </reaction>
</comment>
<evidence type="ECO:0000259" key="17">
    <source>
        <dbReference type="PROSITE" id="PS50011"/>
    </source>
</evidence>
<dbReference type="EC" id="2.7.11.23" evidence="3"/>
<keyword evidence="10 18" id="KW-0418">Kinase</keyword>
<dbReference type="OMA" id="YFKNGGP"/>
<dbReference type="EC" id="2.7.11.22" evidence="4"/>
<dbReference type="InterPro" id="IPR000719">
    <property type="entry name" value="Prot_kinase_dom"/>
</dbReference>
<dbReference type="Gene3D" id="3.30.200.20">
    <property type="entry name" value="Phosphorylase Kinase, domain 1"/>
    <property type="match status" value="1"/>
</dbReference>
<dbReference type="PANTHER" id="PTHR24056">
    <property type="entry name" value="CELL DIVISION PROTEIN KINASE"/>
    <property type="match status" value="1"/>
</dbReference>
<evidence type="ECO:0000256" key="13">
    <source>
        <dbReference type="ARBA" id="ARBA00041823"/>
    </source>
</evidence>
<dbReference type="Gene3D" id="1.10.510.10">
    <property type="entry name" value="Transferase(Phosphotransferase) domain 1"/>
    <property type="match status" value="1"/>
</dbReference>
<keyword evidence="6" id="KW-0723">Serine/threonine-protein kinase</keyword>
<evidence type="ECO:0000313" key="19">
    <source>
        <dbReference type="Proteomes" id="UP000070544"/>
    </source>
</evidence>
<dbReference type="Proteomes" id="UP000070544">
    <property type="component" value="Unassembled WGS sequence"/>
</dbReference>
<evidence type="ECO:0000313" key="18">
    <source>
        <dbReference type="EMBL" id="KXS22468.1"/>
    </source>
</evidence>
<dbReference type="SUPFAM" id="SSF56112">
    <property type="entry name" value="Protein kinase-like (PK-like)"/>
    <property type="match status" value="1"/>
</dbReference>
<evidence type="ECO:0000256" key="1">
    <source>
        <dbReference type="ARBA" id="ARBA00004123"/>
    </source>
</evidence>
<dbReference type="GO" id="GO:0004693">
    <property type="term" value="F:cyclin-dependent protein serine/threonine kinase activity"/>
    <property type="evidence" value="ECO:0007669"/>
    <property type="project" value="UniProtKB-EC"/>
</dbReference>
<dbReference type="CDD" id="cd07842">
    <property type="entry name" value="STKc_CDK8_like"/>
    <property type="match status" value="1"/>
</dbReference>
<proteinExistence type="inferred from homology"/>
<keyword evidence="19" id="KW-1185">Reference proteome</keyword>
<evidence type="ECO:0000256" key="9">
    <source>
        <dbReference type="ARBA" id="ARBA00022741"/>
    </source>
</evidence>
<keyword evidence="9" id="KW-0547">Nucleotide-binding</keyword>
<comment type="catalytic activity">
    <reaction evidence="15">
        <text>L-seryl-[protein] + ATP = O-phospho-L-seryl-[protein] + ADP + H(+)</text>
        <dbReference type="Rhea" id="RHEA:17989"/>
        <dbReference type="Rhea" id="RHEA-COMP:9863"/>
        <dbReference type="Rhea" id="RHEA-COMP:11604"/>
        <dbReference type="ChEBI" id="CHEBI:15378"/>
        <dbReference type="ChEBI" id="CHEBI:29999"/>
        <dbReference type="ChEBI" id="CHEBI:30616"/>
        <dbReference type="ChEBI" id="CHEBI:83421"/>
        <dbReference type="ChEBI" id="CHEBI:456216"/>
        <dbReference type="EC" id="2.7.11.22"/>
    </reaction>
</comment>
<dbReference type="InterPro" id="IPR011009">
    <property type="entry name" value="Kinase-like_dom_sf"/>
</dbReference>
<keyword evidence="11" id="KW-0067">ATP-binding</keyword>
<dbReference type="PANTHER" id="PTHR24056:SF495">
    <property type="entry name" value="CYCLIN-DEPENDENT KINASE 8-RELATED"/>
    <property type="match status" value="1"/>
</dbReference>
<evidence type="ECO:0000256" key="12">
    <source>
        <dbReference type="ARBA" id="ARBA00023242"/>
    </source>
</evidence>
<sequence>MDPEYKKQKDAARTRIDSRYKISGFISSGTYGKVYRASHIATGKDVAIKKFKPEKDFDPHASAFSQSACREIALCRELRHENVVSLDEVMIDPADRSIYMVFDYAEHDLLQILHHHGHTERKPVPEPIAKSLLYQLINGVAYLHANWVLHRDLKPANILLSPTGTVKIGDLGLARLFQQPLLPLFSGDKVVVTIWYRSPELLLGARHYTKAVDMWAVGCIFAELLILRPLFKGEEAKMDSKKNIPFQRHQLLKIFEVLGTPVPQPQGGGIAGMGAMGGEWAQPVWKGMDWMPEYHNLKGFPNYPPALRKVIHQSAPHFRSERGFDLLARMLEYDPNKRITAEQALQHSYFLQEEPQPIMK</sequence>
<dbReference type="GO" id="GO:0060258">
    <property type="term" value="P:negative regulation of filamentous growth"/>
    <property type="evidence" value="ECO:0007669"/>
    <property type="project" value="EnsemblFungi"/>
</dbReference>
<dbReference type="OrthoDB" id="6284126at2759"/>
<organism evidence="18 19">
    <name type="scientific">Gonapodya prolifera (strain JEL478)</name>
    <name type="common">Monoblepharis prolifera</name>
    <dbReference type="NCBI Taxonomy" id="1344416"/>
    <lineage>
        <taxon>Eukaryota</taxon>
        <taxon>Fungi</taxon>
        <taxon>Fungi incertae sedis</taxon>
        <taxon>Chytridiomycota</taxon>
        <taxon>Chytridiomycota incertae sedis</taxon>
        <taxon>Monoblepharidomycetes</taxon>
        <taxon>Monoblepharidales</taxon>
        <taxon>Gonapodyaceae</taxon>
        <taxon>Gonapodya</taxon>
    </lineage>
</organism>
<keyword evidence="7" id="KW-0808">Transferase</keyword>
<evidence type="ECO:0000256" key="5">
    <source>
        <dbReference type="ARBA" id="ARBA00022491"/>
    </source>
</evidence>
<gene>
    <name evidence="18" type="ORF">M427DRAFT_92706</name>
</gene>
<comment type="subcellular location">
    <subcellularLocation>
        <location evidence="1">Nucleus</location>
    </subcellularLocation>
</comment>
<dbReference type="AlphaFoldDB" id="A0A139B0E6"/>
<dbReference type="PROSITE" id="PS50011">
    <property type="entry name" value="PROTEIN_KINASE_DOM"/>
    <property type="match status" value="1"/>
</dbReference>
<dbReference type="SMART" id="SM00220">
    <property type="entry name" value="S_TKc"/>
    <property type="match status" value="1"/>
</dbReference>
<dbReference type="EMBL" id="KQ965731">
    <property type="protein sequence ID" value="KXS22468.1"/>
    <property type="molecule type" value="Genomic_DNA"/>
</dbReference>
<dbReference type="GO" id="GO:0016592">
    <property type="term" value="C:mediator complex"/>
    <property type="evidence" value="ECO:0007669"/>
    <property type="project" value="EnsemblFungi"/>
</dbReference>
<dbReference type="GO" id="GO:0000122">
    <property type="term" value="P:negative regulation of transcription by RNA polymerase II"/>
    <property type="evidence" value="ECO:0007669"/>
    <property type="project" value="EnsemblFungi"/>
</dbReference>
<evidence type="ECO:0000256" key="16">
    <source>
        <dbReference type="ARBA" id="ARBA00049280"/>
    </source>
</evidence>
<evidence type="ECO:0000256" key="2">
    <source>
        <dbReference type="ARBA" id="ARBA00006485"/>
    </source>
</evidence>
<evidence type="ECO:0000256" key="6">
    <source>
        <dbReference type="ARBA" id="ARBA00022527"/>
    </source>
</evidence>
<dbReference type="STRING" id="1344416.A0A139B0E6"/>
<reference evidence="18 19" key="1">
    <citation type="journal article" date="2015" name="Genome Biol. Evol.">
        <title>Phylogenomic analyses indicate that early fungi evolved digesting cell walls of algal ancestors of land plants.</title>
        <authorList>
            <person name="Chang Y."/>
            <person name="Wang S."/>
            <person name="Sekimoto S."/>
            <person name="Aerts A.L."/>
            <person name="Choi C."/>
            <person name="Clum A."/>
            <person name="LaButti K.M."/>
            <person name="Lindquist E.A."/>
            <person name="Yee Ngan C."/>
            <person name="Ohm R.A."/>
            <person name="Salamov A.A."/>
            <person name="Grigoriev I.V."/>
            <person name="Spatafora J.W."/>
            <person name="Berbee M.L."/>
        </authorList>
    </citation>
    <scope>NUCLEOTIDE SEQUENCE [LARGE SCALE GENOMIC DNA]</scope>
    <source>
        <strain evidence="18 19">JEL478</strain>
    </source>
</reference>
<keyword evidence="5" id="KW-0678">Repressor</keyword>